<dbReference type="GO" id="GO:0009636">
    <property type="term" value="P:response to toxic substance"/>
    <property type="evidence" value="ECO:0007669"/>
    <property type="project" value="InterPro"/>
</dbReference>
<gene>
    <name evidence="8" type="ORF">BN873_210060</name>
</gene>
<proteinExistence type="inferred from homology"/>
<reference evidence="8" key="1">
    <citation type="submission" date="2013-07" db="EMBL/GenBank/DDBJ databases">
        <authorList>
            <person name="McIlroy S."/>
        </authorList>
    </citation>
    <scope>NUCLEOTIDE SEQUENCE [LARGE SCALE GENOMIC DNA]</scope>
    <source>
        <strain evidence="8">Run_A_D11</strain>
    </source>
</reference>
<dbReference type="InterPro" id="IPR012556">
    <property type="entry name" value="Entericidin"/>
</dbReference>
<evidence type="ECO:0000256" key="4">
    <source>
        <dbReference type="ARBA" id="ARBA00023136"/>
    </source>
</evidence>
<evidence type="ECO:0000313" key="9">
    <source>
        <dbReference type="Proteomes" id="UP000035760"/>
    </source>
</evidence>
<keyword evidence="2" id="KW-1003">Cell membrane</keyword>
<dbReference type="STRING" id="1400863.BN873_210060"/>
<name>W6M5C6_9GAMM</name>
<keyword evidence="5" id="KW-0564">Palmitate</keyword>
<dbReference type="EMBL" id="CBTJ020000027">
    <property type="protein sequence ID" value="CDI01839.1"/>
    <property type="molecule type" value="Genomic_DNA"/>
</dbReference>
<keyword evidence="3 7" id="KW-0732">Signal</keyword>
<evidence type="ECO:0000256" key="1">
    <source>
        <dbReference type="ARBA" id="ARBA00010296"/>
    </source>
</evidence>
<dbReference type="Proteomes" id="UP000035760">
    <property type="component" value="Unassembled WGS sequence"/>
</dbReference>
<evidence type="ECO:0000256" key="3">
    <source>
        <dbReference type="ARBA" id="ARBA00022729"/>
    </source>
</evidence>
<feature type="chain" id="PRO_5004880291" evidence="7">
    <location>
        <begin position="25"/>
        <end position="52"/>
    </location>
</feature>
<comment type="similarity">
    <text evidence="1">Belongs to the EcnA/EcnB lipoprotein family.</text>
</comment>
<keyword evidence="4" id="KW-0472">Membrane</keyword>
<keyword evidence="6 8" id="KW-0449">Lipoprotein</keyword>
<evidence type="ECO:0000313" key="8">
    <source>
        <dbReference type="EMBL" id="CDI01839.1"/>
    </source>
</evidence>
<keyword evidence="9" id="KW-1185">Reference proteome</keyword>
<protein>
    <submittedName>
        <fullName evidence="8">Entericidin B membrane lipoprotein (Modular protein)</fullName>
    </submittedName>
</protein>
<accession>W6M5C6</accession>
<dbReference type="Pfam" id="PF08085">
    <property type="entry name" value="Entericidin"/>
    <property type="match status" value="1"/>
</dbReference>
<reference evidence="8" key="2">
    <citation type="submission" date="2014-03" db="EMBL/GenBank/DDBJ databases">
        <title>Candidatus Competibacter-lineage genomes retrieved from metagenomes reveal functional metabolic diversity.</title>
        <authorList>
            <person name="McIlroy S.J."/>
            <person name="Albertsen M."/>
            <person name="Andresen E.K."/>
            <person name="Saunders A.M."/>
            <person name="Kristiansen R."/>
            <person name="Stokholm-Bjerregaard M."/>
            <person name="Nielsen K.L."/>
            <person name="Nielsen P.H."/>
        </authorList>
    </citation>
    <scope>NUCLEOTIDE SEQUENCE</scope>
    <source>
        <strain evidence="8">Run_A_D11</strain>
    </source>
</reference>
<evidence type="ECO:0000256" key="2">
    <source>
        <dbReference type="ARBA" id="ARBA00022475"/>
    </source>
</evidence>
<organism evidence="8 9">
    <name type="scientific">Candidatus Competibacter denitrificans Run_A_D11</name>
    <dbReference type="NCBI Taxonomy" id="1400863"/>
    <lineage>
        <taxon>Bacteria</taxon>
        <taxon>Pseudomonadati</taxon>
        <taxon>Pseudomonadota</taxon>
        <taxon>Gammaproteobacteria</taxon>
        <taxon>Candidatus Competibacteraceae</taxon>
        <taxon>Candidatus Competibacter</taxon>
    </lineage>
</organism>
<dbReference type="GO" id="GO:0016020">
    <property type="term" value="C:membrane"/>
    <property type="evidence" value="ECO:0007669"/>
    <property type="project" value="InterPro"/>
</dbReference>
<evidence type="ECO:0000256" key="5">
    <source>
        <dbReference type="ARBA" id="ARBA00023139"/>
    </source>
</evidence>
<dbReference type="RefSeq" id="WP_071244009.1">
    <property type="nucleotide sequence ID" value="NZ_CBTJ020000027.1"/>
</dbReference>
<comment type="caution">
    <text evidence="8">The sequence shown here is derived from an EMBL/GenBank/DDBJ whole genome shotgun (WGS) entry which is preliminary data.</text>
</comment>
<sequence>MNRKSAVTIALLAISLLLGGSLSACNTVKGAGQDMKSAGKAIEKKAETEKTY</sequence>
<dbReference type="AlphaFoldDB" id="W6M5C6"/>
<feature type="signal peptide" evidence="7">
    <location>
        <begin position="1"/>
        <end position="24"/>
    </location>
</feature>
<evidence type="ECO:0000256" key="7">
    <source>
        <dbReference type="SAM" id="SignalP"/>
    </source>
</evidence>
<evidence type="ECO:0000256" key="6">
    <source>
        <dbReference type="ARBA" id="ARBA00023288"/>
    </source>
</evidence>
<dbReference type="PROSITE" id="PS51257">
    <property type="entry name" value="PROKAR_LIPOPROTEIN"/>
    <property type="match status" value="1"/>
</dbReference>